<evidence type="ECO:0000256" key="1">
    <source>
        <dbReference type="SAM" id="Phobius"/>
    </source>
</evidence>
<keyword evidence="1" id="KW-0812">Transmembrane</keyword>
<name>A0A8J6NCZ0_9BACT</name>
<dbReference type="AlphaFoldDB" id="A0A8J6NCZ0"/>
<accession>A0A8J6NCZ0</accession>
<sequence>MTDVVITLLIIGVCATFLAIRAFRSFQGKGSGCGCACAGDCNSAAVSRDKQRQVQTDIRPMPLQEDKT</sequence>
<gene>
    <name evidence="2" type="ORF">H8E41_07315</name>
</gene>
<keyword evidence="1" id="KW-0472">Membrane</keyword>
<dbReference type="Proteomes" id="UP000614424">
    <property type="component" value="Unassembled WGS sequence"/>
</dbReference>
<evidence type="ECO:0000313" key="3">
    <source>
        <dbReference type="Proteomes" id="UP000614424"/>
    </source>
</evidence>
<reference evidence="2 3" key="1">
    <citation type="submission" date="2020-08" db="EMBL/GenBank/DDBJ databases">
        <title>Bridging the membrane lipid divide: bacteria of the FCB group superphylum have the potential to synthesize archaeal ether lipids.</title>
        <authorList>
            <person name="Villanueva L."/>
            <person name="Von Meijenfeldt F.A.B."/>
            <person name="Westbye A.B."/>
            <person name="Yadav S."/>
            <person name="Hopmans E.C."/>
            <person name="Dutilh B.E."/>
            <person name="Sinninghe Damste J.S."/>
        </authorList>
    </citation>
    <scope>NUCLEOTIDE SEQUENCE [LARGE SCALE GENOMIC DNA]</scope>
    <source>
        <strain evidence="2">NIOZ-UU47</strain>
    </source>
</reference>
<evidence type="ECO:0008006" key="4">
    <source>
        <dbReference type="Google" id="ProtNLM"/>
    </source>
</evidence>
<evidence type="ECO:0000313" key="2">
    <source>
        <dbReference type="EMBL" id="MBC8317700.1"/>
    </source>
</evidence>
<protein>
    <recommendedName>
        <fullName evidence="4">FeoB-associated Cys-rich membrane protein</fullName>
    </recommendedName>
</protein>
<proteinExistence type="predicted"/>
<organism evidence="2 3">
    <name type="scientific">Candidatus Desulfobia pelagia</name>
    <dbReference type="NCBI Taxonomy" id="2841692"/>
    <lineage>
        <taxon>Bacteria</taxon>
        <taxon>Pseudomonadati</taxon>
        <taxon>Thermodesulfobacteriota</taxon>
        <taxon>Desulfobulbia</taxon>
        <taxon>Desulfobulbales</taxon>
        <taxon>Desulfobulbaceae</taxon>
        <taxon>Candidatus Desulfobia</taxon>
    </lineage>
</organism>
<keyword evidence="1" id="KW-1133">Transmembrane helix</keyword>
<dbReference type="EMBL" id="JACNJZ010000100">
    <property type="protein sequence ID" value="MBC8317700.1"/>
    <property type="molecule type" value="Genomic_DNA"/>
</dbReference>
<feature type="transmembrane region" description="Helical" evidence="1">
    <location>
        <begin position="6"/>
        <end position="23"/>
    </location>
</feature>
<comment type="caution">
    <text evidence="2">The sequence shown here is derived from an EMBL/GenBank/DDBJ whole genome shotgun (WGS) entry which is preliminary data.</text>
</comment>